<feature type="transmembrane region" description="Helical" evidence="2">
    <location>
        <begin position="129"/>
        <end position="152"/>
    </location>
</feature>
<keyword evidence="2" id="KW-0812">Transmembrane</keyword>
<dbReference type="Pfam" id="PF02719">
    <property type="entry name" value="Polysacc_synt_2"/>
    <property type="match status" value="1"/>
</dbReference>
<gene>
    <name evidence="4" type="ORF">A9Q93_10510</name>
</gene>
<proteinExistence type="inferred from homology"/>
<dbReference type="InterPro" id="IPR036291">
    <property type="entry name" value="NAD(P)-bd_dom_sf"/>
</dbReference>
<dbReference type="SUPFAM" id="SSF51735">
    <property type="entry name" value="NAD(P)-binding Rossmann-fold domains"/>
    <property type="match status" value="1"/>
</dbReference>
<dbReference type="InterPro" id="IPR051203">
    <property type="entry name" value="Polysaccharide_Synthase-Rel"/>
</dbReference>
<keyword evidence="2" id="KW-0472">Membrane</keyword>
<accession>A0A1Z8APH9</accession>
<evidence type="ECO:0000259" key="3">
    <source>
        <dbReference type="Pfam" id="PF02719"/>
    </source>
</evidence>
<keyword evidence="2" id="KW-1133">Transmembrane helix</keyword>
<evidence type="ECO:0000256" key="2">
    <source>
        <dbReference type="SAM" id="Phobius"/>
    </source>
</evidence>
<dbReference type="AlphaFoldDB" id="A0A1Z8APH9"/>
<organism evidence="4 5">
    <name type="scientific">Nonlabens dokdonensis</name>
    <dbReference type="NCBI Taxonomy" id="328515"/>
    <lineage>
        <taxon>Bacteria</taxon>
        <taxon>Pseudomonadati</taxon>
        <taxon>Bacteroidota</taxon>
        <taxon>Flavobacteriia</taxon>
        <taxon>Flavobacteriales</taxon>
        <taxon>Flavobacteriaceae</taxon>
        <taxon>Nonlabens</taxon>
    </lineage>
</organism>
<reference evidence="5" key="1">
    <citation type="journal article" date="2017" name="Proc. Natl. Acad. Sci. U.S.A.">
        <title>Simulation of Deepwater Horizon oil plume reveals substrate specialization within a complex community of hydrocarbon-degraders.</title>
        <authorList>
            <person name="Hu P."/>
            <person name="Dubinsky E.A."/>
            <person name="Probst A.J."/>
            <person name="Wang J."/>
            <person name="Sieber C.M.K."/>
            <person name="Tom L.M."/>
            <person name="Gardinali P."/>
            <person name="Banfield J.F."/>
            <person name="Atlas R.M."/>
            <person name="Andersen G.L."/>
        </authorList>
    </citation>
    <scope>NUCLEOTIDE SEQUENCE [LARGE SCALE GENOMIC DNA]</scope>
</reference>
<evidence type="ECO:0000313" key="4">
    <source>
        <dbReference type="EMBL" id="OUS12193.1"/>
    </source>
</evidence>
<feature type="domain" description="Polysaccharide biosynthesis protein CapD-like" evidence="3">
    <location>
        <begin position="309"/>
        <end position="594"/>
    </location>
</feature>
<feature type="transmembrane region" description="Helical" evidence="2">
    <location>
        <begin position="32"/>
        <end position="53"/>
    </location>
</feature>
<dbReference type="Proteomes" id="UP000196102">
    <property type="component" value="Unassembled WGS sequence"/>
</dbReference>
<sequence length="649" mass="73554">MKAKYFRNRVATIFWNGDNSLQFKNLRYLPRWMVIAIDLLIAVCSFYISFLIIDNLDSTFYKVLSVFQQGLFIVLIYLSSFFVFSTYSGLIRHSTFVDVFKIVIACTATLLVLITVNYSYYFLYDQKVFLMPFLIVNTTVTFVALLSFRLLVKRMYALVSNSKQESYNVLIVGVNDDSIALAEALSTSKNQNFNLAGFISFRKDHQRIKILGKPIIKYGSKFYDRIAPMKITGIIIAGAQLSITQKNELVDKALANNLKIFSVPEITQWTDKEDVTSKIKEIQIEDLLERDAIHLDDSEISNYLKNRIVLITGGAGSIGSEIVRQVSSYQPECILILDQAESPLYDLELELKEKFPDVHYEVILGDVRCRERILNVFKNHDISVVFHAAAYKHVPMIEKNPKEAVAVNIMGTVNLADLSTQFNIDRFVMVSTDKAVNPTNVMGASKRAAEMYVQALQQNDNVSTKFITTRFGNVLGSNGSVIPYFKKQIENGGPVTVTHQDIIRYFMTIPEACQLVLQAGTMGNGGEIFVFDMGKPVRIMDLAERMIKLSGFQPYQDIDIKIIGLRPGEKLYEELLSDNSTTLPTHHKKIMIAKDKPLDYNIVCIHMEDISNAADSENDSFIVSKIKQLVPEFISKNSVFELLDKKINL</sequence>
<name>A0A1Z8APH9_9FLAO</name>
<dbReference type="PANTHER" id="PTHR43318:SF1">
    <property type="entry name" value="POLYSACCHARIDE BIOSYNTHESIS PROTEIN EPSC-RELATED"/>
    <property type="match status" value="1"/>
</dbReference>
<comment type="similarity">
    <text evidence="1">Belongs to the polysaccharide synthase family.</text>
</comment>
<protein>
    <submittedName>
        <fullName evidence="4">Polysaccharide biosynthesis protein</fullName>
    </submittedName>
</protein>
<dbReference type="CDD" id="cd05237">
    <property type="entry name" value="UDP_invert_4-6DH_SDR_e"/>
    <property type="match status" value="1"/>
</dbReference>
<dbReference type="EMBL" id="MAAX01000164">
    <property type="protein sequence ID" value="OUS12193.1"/>
    <property type="molecule type" value="Genomic_DNA"/>
</dbReference>
<feature type="transmembrane region" description="Helical" evidence="2">
    <location>
        <begin position="65"/>
        <end position="87"/>
    </location>
</feature>
<dbReference type="InterPro" id="IPR003869">
    <property type="entry name" value="Polysac_CapD-like"/>
</dbReference>
<comment type="caution">
    <text evidence="4">The sequence shown here is derived from an EMBL/GenBank/DDBJ whole genome shotgun (WGS) entry which is preliminary data.</text>
</comment>
<feature type="transmembrane region" description="Helical" evidence="2">
    <location>
        <begin position="99"/>
        <end position="123"/>
    </location>
</feature>
<evidence type="ECO:0000313" key="5">
    <source>
        <dbReference type="Proteomes" id="UP000196102"/>
    </source>
</evidence>
<dbReference type="Gene3D" id="3.40.50.720">
    <property type="entry name" value="NAD(P)-binding Rossmann-like Domain"/>
    <property type="match status" value="2"/>
</dbReference>
<evidence type="ECO:0000256" key="1">
    <source>
        <dbReference type="ARBA" id="ARBA00007430"/>
    </source>
</evidence>
<dbReference type="PANTHER" id="PTHR43318">
    <property type="entry name" value="UDP-N-ACETYLGLUCOSAMINE 4,6-DEHYDRATASE"/>
    <property type="match status" value="1"/>
</dbReference>